<feature type="compositionally biased region" description="Polar residues" evidence="1">
    <location>
        <begin position="31"/>
        <end position="46"/>
    </location>
</feature>
<dbReference type="Proteomes" id="UP000235392">
    <property type="component" value="Unassembled WGS sequence"/>
</dbReference>
<comment type="caution">
    <text evidence="2">The sequence shown here is derived from an EMBL/GenBank/DDBJ whole genome shotgun (WGS) entry which is preliminary data.</text>
</comment>
<feature type="region of interest" description="Disordered" evidence="1">
    <location>
        <begin position="31"/>
        <end position="57"/>
    </location>
</feature>
<dbReference type="EMBL" id="PGCI01000076">
    <property type="protein sequence ID" value="PLW42691.1"/>
    <property type="molecule type" value="Genomic_DNA"/>
</dbReference>
<proteinExistence type="predicted"/>
<organism evidence="2 3">
    <name type="scientific">Puccinia coronata f. sp. avenae</name>
    <dbReference type="NCBI Taxonomy" id="200324"/>
    <lineage>
        <taxon>Eukaryota</taxon>
        <taxon>Fungi</taxon>
        <taxon>Dikarya</taxon>
        <taxon>Basidiomycota</taxon>
        <taxon>Pucciniomycotina</taxon>
        <taxon>Pucciniomycetes</taxon>
        <taxon>Pucciniales</taxon>
        <taxon>Pucciniaceae</taxon>
        <taxon>Puccinia</taxon>
    </lineage>
</organism>
<sequence length="57" mass="6422">MSLILCVRALDELGICGVRFRVQTRVNDRMTSNQGAYTPLMTGQNRSSRDSTPFDDQ</sequence>
<protein>
    <submittedName>
        <fullName evidence="2">Uncharacterized protein</fullName>
    </submittedName>
</protein>
<accession>A0A2N5UY58</accession>
<dbReference type="AlphaFoldDB" id="A0A2N5UY58"/>
<reference evidence="2 3" key="1">
    <citation type="submission" date="2017-11" db="EMBL/GenBank/DDBJ databases">
        <title>De novo assembly and phasing of dikaryotic genomes from two isolates of Puccinia coronata f. sp. avenae, the causal agent of oat crown rust.</title>
        <authorList>
            <person name="Miller M.E."/>
            <person name="Zhang Y."/>
            <person name="Omidvar V."/>
            <person name="Sperschneider J."/>
            <person name="Schwessinger B."/>
            <person name="Raley C."/>
            <person name="Palmer J.M."/>
            <person name="Garnica D."/>
            <person name="Upadhyaya N."/>
            <person name="Rathjen J."/>
            <person name="Taylor J.M."/>
            <person name="Park R.F."/>
            <person name="Dodds P.N."/>
            <person name="Hirsch C.D."/>
            <person name="Kianian S.F."/>
            <person name="Figueroa M."/>
        </authorList>
    </citation>
    <scope>NUCLEOTIDE SEQUENCE [LARGE SCALE GENOMIC DNA]</scope>
    <source>
        <strain evidence="2">12SD80</strain>
    </source>
</reference>
<evidence type="ECO:0000313" key="2">
    <source>
        <dbReference type="EMBL" id="PLW42691.1"/>
    </source>
</evidence>
<evidence type="ECO:0000313" key="3">
    <source>
        <dbReference type="Proteomes" id="UP000235392"/>
    </source>
</evidence>
<evidence type="ECO:0000256" key="1">
    <source>
        <dbReference type="SAM" id="MobiDB-lite"/>
    </source>
</evidence>
<name>A0A2N5UY58_9BASI</name>
<gene>
    <name evidence="2" type="ORF">PCASD_08505</name>
</gene>